<dbReference type="SUPFAM" id="SSF46689">
    <property type="entry name" value="Homeodomain-like"/>
    <property type="match status" value="1"/>
</dbReference>
<feature type="domain" description="HTH tetR-type" evidence="5">
    <location>
        <begin position="19"/>
        <end position="79"/>
    </location>
</feature>
<keyword evidence="2 4" id="KW-0238">DNA-binding</keyword>
<keyword evidence="7" id="KW-1185">Reference proteome</keyword>
<organism evidence="6 7">
    <name type="scientific">Capillimicrobium parvum</name>
    <dbReference type="NCBI Taxonomy" id="2884022"/>
    <lineage>
        <taxon>Bacteria</taxon>
        <taxon>Bacillati</taxon>
        <taxon>Actinomycetota</taxon>
        <taxon>Thermoleophilia</taxon>
        <taxon>Solirubrobacterales</taxon>
        <taxon>Capillimicrobiaceae</taxon>
        <taxon>Capillimicrobium</taxon>
    </lineage>
</organism>
<dbReference type="GO" id="GO:0000976">
    <property type="term" value="F:transcription cis-regulatory region binding"/>
    <property type="evidence" value="ECO:0007669"/>
    <property type="project" value="TreeGrafter"/>
</dbReference>
<dbReference type="RefSeq" id="WP_259315115.1">
    <property type="nucleotide sequence ID" value="NZ_CP087164.1"/>
</dbReference>
<accession>A0A9E7C0I1</accession>
<evidence type="ECO:0000256" key="4">
    <source>
        <dbReference type="PROSITE-ProRule" id="PRU00335"/>
    </source>
</evidence>
<reference evidence="6" key="1">
    <citation type="journal article" date="2022" name="Int. J. Syst. Evol. Microbiol.">
        <title>Pseudomonas aegrilactucae sp. nov. and Pseudomonas morbosilactucae sp. nov., pathogens causing bacterial rot of lettuce in Japan.</title>
        <authorList>
            <person name="Sawada H."/>
            <person name="Fujikawa T."/>
            <person name="Satou M."/>
        </authorList>
    </citation>
    <scope>NUCLEOTIDE SEQUENCE</scope>
    <source>
        <strain evidence="6">0166_1</strain>
    </source>
</reference>
<evidence type="ECO:0000313" key="6">
    <source>
        <dbReference type="EMBL" id="UGS35428.1"/>
    </source>
</evidence>
<dbReference type="PANTHER" id="PTHR30055:SF226">
    <property type="entry name" value="HTH-TYPE TRANSCRIPTIONAL REGULATOR PKSA"/>
    <property type="match status" value="1"/>
</dbReference>
<gene>
    <name evidence="6" type="ORF">DSM104329_01816</name>
</gene>
<dbReference type="PROSITE" id="PS50977">
    <property type="entry name" value="HTH_TETR_2"/>
    <property type="match status" value="1"/>
</dbReference>
<dbReference type="GO" id="GO:0003700">
    <property type="term" value="F:DNA-binding transcription factor activity"/>
    <property type="evidence" value="ECO:0007669"/>
    <property type="project" value="TreeGrafter"/>
</dbReference>
<dbReference type="Pfam" id="PF00440">
    <property type="entry name" value="TetR_N"/>
    <property type="match status" value="1"/>
</dbReference>
<dbReference type="InterPro" id="IPR009057">
    <property type="entry name" value="Homeodomain-like_sf"/>
</dbReference>
<dbReference type="Gene3D" id="1.10.357.10">
    <property type="entry name" value="Tetracycline Repressor, domain 2"/>
    <property type="match status" value="1"/>
</dbReference>
<keyword evidence="1" id="KW-0805">Transcription regulation</keyword>
<dbReference type="InterPro" id="IPR001647">
    <property type="entry name" value="HTH_TetR"/>
</dbReference>
<sequence length="214" mass="24047">MSTSDAPLPTPRRRRLTAPERRELIEHAATEVVAERGYHGAAMSEIARRAGVTVPVVYDHFDSKPALYRRLLERHYADLQRIWIEHLGRDEMTAVRLGGAVDAWFAYVEEHPFASRVLFRDATGDPEVDAVHRAVAAASRDSLLPLLAREPAARATEDSPAGTLLVWEVFRATMQGLALWWVDHPDVPREQLVTTTMNALWLGYERVAGGETWS</sequence>
<dbReference type="Pfam" id="PF21943">
    <property type="entry name" value="TetR_C_46"/>
    <property type="match status" value="1"/>
</dbReference>
<dbReference type="InterPro" id="IPR054129">
    <property type="entry name" value="DesT_TetR_C"/>
</dbReference>
<dbReference type="PRINTS" id="PR00455">
    <property type="entry name" value="HTHTETR"/>
</dbReference>
<protein>
    <recommendedName>
        <fullName evidence="5">HTH tetR-type domain-containing protein</fullName>
    </recommendedName>
</protein>
<dbReference type="InterPro" id="IPR050109">
    <property type="entry name" value="HTH-type_TetR-like_transc_reg"/>
</dbReference>
<evidence type="ECO:0000313" key="7">
    <source>
        <dbReference type="Proteomes" id="UP001162834"/>
    </source>
</evidence>
<dbReference type="AlphaFoldDB" id="A0A9E7C0I1"/>
<dbReference type="EMBL" id="CP087164">
    <property type="protein sequence ID" value="UGS35428.1"/>
    <property type="molecule type" value="Genomic_DNA"/>
</dbReference>
<evidence type="ECO:0000256" key="2">
    <source>
        <dbReference type="ARBA" id="ARBA00023125"/>
    </source>
</evidence>
<dbReference type="KEGG" id="sbae:DSM104329_01816"/>
<proteinExistence type="predicted"/>
<evidence type="ECO:0000256" key="3">
    <source>
        <dbReference type="ARBA" id="ARBA00023163"/>
    </source>
</evidence>
<keyword evidence="3" id="KW-0804">Transcription</keyword>
<dbReference type="Proteomes" id="UP001162834">
    <property type="component" value="Chromosome"/>
</dbReference>
<feature type="DNA-binding region" description="H-T-H motif" evidence="4">
    <location>
        <begin position="42"/>
        <end position="61"/>
    </location>
</feature>
<evidence type="ECO:0000256" key="1">
    <source>
        <dbReference type="ARBA" id="ARBA00023015"/>
    </source>
</evidence>
<name>A0A9E7C0I1_9ACTN</name>
<evidence type="ECO:0000259" key="5">
    <source>
        <dbReference type="PROSITE" id="PS50977"/>
    </source>
</evidence>
<dbReference type="PANTHER" id="PTHR30055">
    <property type="entry name" value="HTH-TYPE TRANSCRIPTIONAL REGULATOR RUTR"/>
    <property type="match status" value="1"/>
</dbReference>